<keyword evidence="3" id="KW-1185">Reference proteome</keyword>
<protein>
    <submittedName>
        <fullName evidence="2">Uncharacterized protein</fullName>
    </submittedName>
</protein>
<evidence type="ECO:0000256" key="1">
    <source>
        <dbReference type="SAM" id="MobiDB-lite"/>
    </source>
</evidence>
<proteinExistence type="predicted"/>
<feature type="region of interest" description="Disordered" evidence="1">
    <location>
        <begin position="78"/>
        <end position="147"/>
    </location>
</feature>
<feature type="region of interest" description="Disordered" evidence="1">
    <location>
        <begin position="1"/>
        <end position="20"/>
    </location>
</feature>
<feature type="compositionally biased region" description="Basic and acidic residues" evidence="1">
    <location>
        <begin position="78"/>
        <end position="90"/>
    </location>
</feature>
<name>A0A8X7CJ91_9ARAC</name>
<gene>
    <name evidence="2" type="ORF">TNIN_27571</name>
</gene>
<dbReference type="EMBL" id="BMAV01018396">
    <property type="protein sequence ID" value="GFY70728.1"/>
    <property type="molecule type" value="Genomic_DNA"/>
</dbReference>
<comment type="caution">
    <text evidence="2">The sequence shown here is derived from an EMBL/GenBank/DDBJ whole genome shotgun (WGS) entry which is preliminary data.</text>
</comment>
<sequence length="147" mass="16371">MSFNSMWSPPSPEKRTNTSDFREQALQTTLRLQMETFLAEGSIAVSGIVASRAPLRGEVVGKRTVFFSNAASCLLDGPRKSGECVEEGRFSDSQNRRPQFGEETGFKKGIRFETRLPCKRVSSAPPSARREERSPTKRSLGKKISIQ</sequence>
<reference evidence="2" key="1">
    <citation type="submission" date="2020-08" db="EMBL/GenBank/DDBJ databases">
        <title>Multicomponent nature underlies the extraordinary mechanical properties of spider dragline silk.</title>
        <authorList>
            <person name="Kono N."/>
            <person name="Nakamura H."/>
            <person name="Mori M."/>
            <person name="Yoshida Y."/>
            <person name="Ohtoshi R."/>
            <person name="Malay A.D."/>
            <person name="Moran D.A.P."/>
            <person name="Tomita M."/>
            <person name="Numata K."/>
            <person name="Arakawa K."/>
        </authorList>
    </citation>
    <scope>NUCLEOTIDE SEQUENCE</scope>
</reference>
<dbReference type="OrthoDB" id="10543545at2759"/>
<feature type="compositionally biased region" description="Basic and acidic residues" evidence="1">
    <location>
        <begin position="104"/>
        <end position="116"/>
    </location>
</feature>
<organism evidence="2 3">
    <name type="scientific">Trichonephila inaurata madagascariensis</name>
    <dbReference type="NCBI Taxonomy" id="2747483"/>
    <lineage>
        <taxon>Eukaryota</taxon>
        <taxon>Metazoa</taxon>
        <taxon>Ecdysozoa</taxon>
        <taxon>Arthropoda</taxon>
        <taxon>Chelicerata</taxon>
        <taxon>Arachnida</taxon>
        <taxon>Araneae</taxon>
        <taxon>Araneomorphae</taxon>
        <taxon>Entelegynae</taxon>
        <taxon>Araneoidea</taxon>
        <taxon>Nephilidae</taxon>
        <taxon>Trichonephila</taxon>
        <taxon>Trichonephila inaurata</taxon>
    </lineage>
</organism>
<evidence type="ECO:0000313" key="2">
    <source>
        <dbReference type="EMBL" id="GFY70728.1"/>
    </source>
</evidence>
<dbReference type="Proteomes" id="UP000886998">
    <property type="component" value="Unassembled WGS sequence"/>
</dbReference>
<accession>A0A8X7CJ91</accession>
<dbReference type="AlphaFoldDB" id="A0A8X7CJ91"/>
<evidence type="ECO:0000313" key="3">
    <source>
        <dbReference type="Proteomes" id="UP000886998"/>
    </source>
</evidence>